<dbReference type="PhylomeDB" id="B3NZS7"/>
<evidence type="ECO:0000313" key="3">
    <source>
        <dbReference type="Proteomes" id="UP000008711"/>
    </source>
</evidence>
<evidence type="ECO:0000256" key="1">
    <source>
        <dbReference type="SAM" id="MobiDB-lite"/>
    </source>
</evidence>
<name>B3NZS7_DROER</name>
<dbReference type="AlphaFoldDB" id="B3NZS7"/>
<dbReference type="HOGENOM" id="CLU_2322847_0_0_1"/>
<evidence type="ECO:0000313" key="2">
    <source>
        <dbReference type="EMBL" id="EDV49787.1"/>
    </source>
</evidence>
<proteinExistence type="predicted"/>
<keyword evidence="3" id="KW-1185">Reference proteome</keyword>
<dbReference type="Proteomes" id="UP000008711">
    <property type="component" value="Unassembled WGS sequence"/>
</dbReference>
<reference evidence="2 3" key="1">
    <citation type="journal article" date="2007" name="Nature">
        <title>Evolution of genes and genomes on the Drosophila phylogeny.</title>
        <authorList>
            <consortium name="Drosophila 12 Genomes Consortium"/>
            <person name="Clark A.G."/>
            <person name="Eisen M.B."/>
            <person name="Smith D.R."/>
            <person name="Bergman C.M."/>
            <person name="Oliver B."/>
            <person name="Markow T.A."/>
            <person name="Kaufman T.C."/>
            <person name="Kellis M."/>
            <person name="Gelbart W."/>
            <person name="Iyer V.N."/>
            <person name="Pollard D.A."/>
            <person name="Sackton T.B."/>
            <person name="Larracuente A.M."/>
            <person name="Singh N.D."/>
            <person name="Abad J.P."/>
            <person name="Abt D.N."/>
            <person name="Adryan B."/>
            <person name="Aguade M."/>
            <person name="Akashi H."/>
            <person name="Anderson W.W."/>
            <person name="Aquadro C.F."/>
            <person name="Ardell D.H."/>
            <person name="Arguello R."/>
            <person name="Artieri C.G."/>
            <person name="Barbash D.A."/>
            <person name="Barker D."/>
            <person name="Barsanti P."/>
            <person name="Batterham P."/>
            <person name="Batzoglou S."/>
            <person name="Begun D."/>
            <person name="Bhutkar A."/>
            <person name="Blanco E."/>
            <person name="Bosak S.A."/>
            <person name="Bradley R.K."/>
            <person name="Brand A.D."/>
            <person name="Brent M.R."/>
            <person name="Brooks A.N."/>
            <person name="Brown R.H."/>
            <person name="Butlin R.K."/>
            <person name="Caggese C."/>
            <person name="Calvi B.R."/>
            <person name="Bernardo de Carvalho A."/>
            <person name="Caspi A."/>
            <person name="Castrezana S."/>
            <person name="Celniker S.E."/>
            <person name="Chang J.L."/>
            <person name="Chapple C."/>
            <person name="Chatterji S."/>
            <person name="Chinwalla A."/>
            <person name="Civetta A."/>
            <person name="Clifton S.W."/>
            <person name="Comeron J.M."/>
            <person name="Costello J.C."/>
            <person name="Coyne J.A."/>
            <person name="Daub J."/>
            <person name="David R.G."/>
            <person name="Delcher A.L."/>
            <person name="Delehaunty K."/>
            <person name="Do C.B."/>
            <person name="Ebling H."/>
            <person name="Edwards K."/>
            <person name="Eickbush T."/>
            <person name="Evans J.D."/>
            <person name="Filipski A."/>
            <person name="Findeiss S."/>
            <person name="Freyhult E."/>
            <person name="Fulton L."/>
            <person name="Fulton R."/>
            <person name="Garcia A.C."/>
            <person name="Gardiner A."/>
            <person name="Garfield D.A."/>
            <person name="Garvin B.E."/>
            <person name="Gibson G."/>
            <person name="Gilbert D."/>
            <person name="Gnerre S."/>
            <person name="Godfrey J."/>
            <person name="Good R."/>
            <person name="Gotea V."/>
            <person name="Gravely B."/>
            <person name="Greenberg A.J."/>
            <person name="Griffiths-Jones S."/>
            <person name="Gross S."/>
            <person name="Guigo R."/>
            <person name="Gustafson E.A."/>
            <person name="Haerty W."/>
            <person name="Hahn M.W."/>
            <person name="Halligan D.L."/>
            <person name="Halpern A.L."/>
            <person name="Halter G.M."/>
            <person name="Han M.V."/>
            <person name="Heger A."/>
            <person name="Hillier L."/>
            <person name="Hinrichs A.S."/>
            <person name="Holmes I."/>
            <person name="Hoskins R.A."/>
            <person name="Hubisz M.J."/>
            <person name="Hultmark D."/>
            <person name="Huntley M.A."/>
            <person name="Jaffe D.B."/>
            <person name="Jagadeeshan S."/>
            <person name="Jeck W.R."/>
            <person name="Johnson J."/>
            <person name="Jones C.D."/>
            <person name="Jordan W.C."/>
            <person name="Karpen G.H."/>
            <person name="Kataoka E."/>
            <person name="Keightley P.D."/>
            <person name="Kheradpour P."/>
            <person name="Kirkness E.F."/>
            <person name="Koerich L.B."/>
            <person name="Kristiansen K."/>
            <person name="Kudrna D."/>
            <person name="Kulathinal R.J."/>
            <person name="Kumar S."/>
            <person name="Kwok R."/>
            <person name="Lander E."/>
            <person name="Langley C.H."/>
            <person name="Lapoint R."/>
            <person name="Lazzaro B.P."/>
            <person name="Lee S.J."/>
            <person name="Levesque L."/>
            <person name="Li R."/>
            <person name="Lin C.F."/>
            <person name="Lin M.F."/>
            <person name="Lindblad-Toh K."/>
            <person name="Llopart A."/>
            <person name="Long M."/>
            <person name="Low L."/>
            <person name="Lozovsky E."/>
            <person name="Lu J."/>
            <person name="Luo M."/>
            <person name="Machado C.A."/>
            <person name="Makalowski W."/>
            <person name="Marzo M."/>
            <person name="Matsuda M."/>
            <person name="Matzkin L."/>
            <person name="McAllister B."/>
            <person name="McBride C.S."/>
            <person name="McKernan B."/>
            <person name="McKernan K."/>
            <person name="Mendez-Lago M."/>
            <person name="Minx P."/>
            <person name="Mollenhauer M.U."/>
            <person name="Montooth K."/>
            <person name="Mount S.M."/>
            <person name="Mu X."/>
            <person name="Myers E."/>
            <person name="Negre B."/>
            <person name="Newfeld S."/>
            <person name="Nielsen R."/>
            <person name="Noor M.A."/>
            <person name="O'Grady P."/>
            <person name="Pachter L."/>
            <person name="Papaceit M."/>
            <person name="Parisi M.J."/>
            <person name="Parisi M."/>
            <person name="Parts L."/>
            <person name="Pedersen J.S."/>
            <person name="Pesole G."/>
            <person name="Phillippy A.M."/>
            <person name="Ponting C.P."/>
            <person name="Pop M."/>
            <person name="Porcelli D."/>
            <person name="Powell J.R."/>
            <person name="Prohaska S."/>
            <person name="Pruitt K."/>
            <person name="Puig M."/>
            <person name="Quesneville H."/>
            <person name="Ram K.R."/>
            <person name="Rand D."/>
            <person name="Rasmussen M.D."/>
            <person name="Reed L.K."/>
            <person name="Reenan R."/>
            <person name="Reily A."/>
            <person name="Remington K.A."/>
            <person name="Rieger T.T."/>
            <person name="Ritchie M.G."/>
            <person name="Robin C."/>
            <person name="Rogers Y.H."/>
            <person name="Rohde C."/>
            <person name="Rozas J."/>
            <person name="Rubenfield M.J."/>
            <person name="Ruiz A."/>
            <person name="Russo S."/>
            <person name="Salzberg S.L."/>
            <person name="Sanchez-Gracia A."/>
            <person name="Saranga D.J."/>
            <person name="Sato H."/>
            <person name="Schaeffer S.W."/>
            <person name="Schatz M.C."/>
            <person name="Schlenke T."/>
            <person name="Schwartz R."/>
            <person name="Segarra C."/>
            <person name="Singh R.S."/>
            <person name="Sirot L."/>
            <person name="Sirota M."/>
            <person name="Sisneros N.B."/>
            <person name="Smith C.D."/>
            <person name="Smith T.F."/>
            <person name="Spieth J."/>
            <person name="Stage D.E."/>
            <person name="Stark A."/>
            <person name="Stephan W."/>
            <person name="Strausberg R.L."/>
            <person name="Strempel S."/>
            <person name="Sturgill D."/>
            <person name="Sutton G."/>
            <person name="Sutton G.G."/>
            <person name="Tao W."/>
            <person name="Teichmann S."/>
            <person name="Tobari Y.N."/>
            <person name="Tomimura Y."/>
            <person name="Tsolas J.M."/>
            <person name="Valente V.L."/>
            <person name="Venter E."/>
            <person name="Venter J.C."/>
            <person name="Vicario S."/>
            <person name="Vieira F.G."/>
            <person name="Vilella A.J."/>
            <person name="Villasante A."/>
            <person name="Walenz B."/>
            <person name="Wang J."/>
            <person name="Wasserman M."/>
            <person name="Watts T."/>
            <person name="Wilson D."/>
            <person name="Wilson R.K."/>
            <person name="Wing R.A."/>
            <person name="Wolfner M.F."/>
            <person name="Wong A."/>
            <person name="Wong G.K."/>
            <person name="Wu C.I."/>
            <person name="Wu G."/>
            <person name="Yamamoto D."/>
            <person name="Yang H.P."/>
            <person name="Yang S.P."/>
            <person name="Yorke J.A."/>
            <person name="Yoshida K."/>
            <person name="Zdobnov E."/>
            <person name="Zhang P."/>
            <person name="Zhang Y."/>
            <person name="Zimin A.V."/>
            <person name="Baldwin J."/>
            <person name="Abdouelleil A."/>
            <person name="Abdulkadir J."/>
            <person name="Abebe A."/>
            <person name="Abera B."/>
            <person name="Abreu J."/>
            <person name="Acer S.C."/>
            <person name="Aftuck L."/>
            <person name="Alexander A."/>
            <person name="An P."/>
            <person name="Anderson E."/>
            <person name="Anderson S."/>
            <person name="Arachi H."/>
            <person name="Azer M."/>
            <person name="Bachantsang P."/>
            <person name="Barry A."/>
            <person name="Bayul T."/>
            <person name="Berlin A."/>
            <person name="Bessette D."/>
            <person name="Bloom T."/>
            <person name="Blye J."/>
            <person name="Boguslavskiy L."/>
            <person name="Bonnet C."/>
            <person name="Boukhgalter B."/>
            <person name="Bourzgui I."/>
            <person name="Brown A."/>
            <person name="Cahill P."/>
            <person name="Channer S."/>
            <person name="Cheshatsang Y."/>
            <person name="Chuda L."/>
            <person name="Citroen M."/>
            <person name="Collymore A."/>
            <person name="Cooke P."/>
            <person name="Costello M."/>
            <person name="D'Aco K."/>
            <person name="Daza R."/>
            <person name="De Haan G."/>
            <person name="DeGray S."/>
            <person name="DeMaso C."/>
            <person name="Dhargay N."/>
            <person name="Dooley K."/>
            <person name="Dooley E."/>
            <person name="Doricent M."/>
            <person name="Dorje P."/>
            <person name="Dorjee K."/>
            <person name="Dupes A."/>
            <person name="Elong R."/>
            <person name="Falk J."/>
            <person name="Farina A."/>
            <person name="Faro S."/>
            <person name="Ferguson D."/>
            <person name="Fisher S."/>
            <person name="Foley C.D."/>
            <person name="Franke A."/>
            <person name="Friedrich D."/>
            <person name="Gadbois L."/>
            <person name="Gearin G."/>
            <person name="Gearin C.R."/>
            <person name="Giannoukos G."/>
            <person name="Goode T."/>
            <person name="Graham J."/>
            <person name="Grandbois E."/>
            <person name="Grewal S."/>
            <person name="Gyaltsen K."/>
            <person name="Hafez N."/>
            <person name="Hagos B."/>
            <person name="Hall J."/>
            <person name="Henson C."/>
            <person name="Hollinger A."/>
            <person name="Honan T."/>
            <person name="Huard M.D."/>
            <person name="Hughes L."/>
            <person name="Hurhula B."/>
            <person name="Husby M.E."/>
            <person name="Kamat A."/>
            <person name="Kanga B."/>
            <person name="Kashin S."/>
            <person name="Khazanovich D."/>
            <person name="Kisner P."/>
            <person name="Lance K."/>
            <person name="Lara M."/>
            <person name="Lee W."/>
            <person name="Lennon N."/>
            <person name="Letendre F."/>
            <person name="LeVine R."/>
            <person name="Lipovsky A."/>
            <person name="Liu X."/>
            <person name="Liu J."/>
            <person name="Liu S."/>
            <person name="Lokyitsang T."/>
            <person name="Lokyitsang Y."/>
            <person name="Lubonja R."/>
            <person name="Lui A."/>
            <person name="MacDonald P."/>
            <person name="Magnisalis V."/>
            <person name="Maru K."/>
            <person name="Matthews C."/>
            <person name="McCusker W."/>
            <person name="McDonough S."/>
            <person name="Mehta T."/>
            <person name="Meldrim J."/>
            <person name="Meneus L."/>
            <person name="Mihai O."/>
            <person name="Mihalev A."/>
            <person name="Mihova T."/>
            <person name="Mittelman R."/>
            <person name="Mlenga V."/>
            <person name="Montmayeur A."/>
            <person name="Mulrain L."/>
            <person name="Navidi A."/>
            <person name="Naylor J."/>
            <person name="Negash T."/>
            <person name="Nguyen T."/>
            <person name="Nguyen N."/>
            <person name="Nicol R."/>
            <person name="Norbu C."/>
            <person name="Norbu N."/>
            <person name="Novod N."/>
            <person name="O'Neill B."/>
            <person name="Osman S."/>
            <person name="Markiewicz E."/>
            <person name="Oyono O.L."/>
            <person name="Patti C."/>
            <person name="Phunkhang P."/>
            <person name="Pierre F."/>
            <person name="Priest M."/>
            <person name="Raghuraman S."/>
            <person name="Rege F."/>
            <person name="Reyes R."/>
            <person name="Rise C."/>
            <person name="Rogov P."/>
            <person name="Ross K."/>
            <person name="Ryan E."/>
            <person name="Settipalli S."/>
            <person name="Shea T."/>
            <person name="Sherpa N."/>
            <person name="Shi L."/>
            <person name="Shih D."/>
            <person name="Sparrow T."/>
            <person name="Spaulding J."/>
            <person name="Stalker J."/>
            <person name="Stange-Thomann N."/>
            <person name="Stavropoulos S."/>
            <person name="Stone C."/>
            <person name="Strader C."/>
            <person name="Tesfaye S."/>
            <person name="Thomson T."/>
            <person name="Thoulutsang Y."/>
            <person name="Thoulutsang D."/>
            <person name="Topham K."/>
            <person name="Topping I."/>
            <person name="Tsamla T."/>
            <person name="Vassiliev H."/>
            <person name="Vo A."/>
            <person name="Wangchuk T."/>
            <person name="Wangdi T."/>
            <person name="Weiand M."/>
            <person name="Wilkinson J."/>
            <person name="Wilson A."/>
            <person name="Yadav S."/>
            <person name="Young G."/>
            <person name="Yu Q."/>
            <person name="Zembek L."/>
            <person name="Zhong D."/>
            <person name="Zimmer A."/>
            <person name="Zwirko Z."/>
            <person name="Jaffe D.B."/>
            <person name="Alvarez P."/>
            <person name="Brockman W."/>
            <person name="Butler J."/>
            <person name="Chin C."/>
            <person name="Gnerre S."/>
            <person name="Grabherr M."/>
            <person name="Kleber M."/>
            <person name="Mauceli E."/>
            <person name="MacCallum I."/>
        </authorList>
    </citation>
    <scope>NUCLEOTIDE SEQUENCE [LARGE SCALE GENOMIC DNA]</scope>
    <source>
        <strain evidence="2 3">TSC#14021-0224.01</strain>
    </source>
</reference>
<dbReference type="OrthoDB" id="7869514at2759"/>
<protein>
    <submittedName>
        <fullName evidence="2">GG17375</fullName>
    </submittedName>
</protein>
<feature type="region of interest" description="Disordered" evidence="1">
    <location>
        <begin position="1"/>
        <end position="101"/>
    </location>
</feature>
<feature type="compositionally biased region" description="Polar residues" evidence="1">
    <location>
        <begin position="1"/>
        <end position="12"/>
    </location>
</feature>
<feature type="compositionally biased region" description="Basic and acidic residues" evidence="1">
    <location>
        <begin position="85"/>
        <end position="101"/>
    </location>
</feature>
<gene>
    <name evidence="2" type="primary">Dere\GG17375</name>
    <name evidence="2" type="ORF">Dere_GG17375</name>
</gene>
<feature type="compositionally biased region" description="Polar residues" evidence="1">
    <location>
        <begin position="25"/>
        <end position="40"/>
    </location>
</feature>
<organism evidence="2 3">
    <name type="scientific">Drosophila erecta</name>
    <name type="common">Fruit fly</name>
    <dbReference type="NCBI Taxonomy" id="7220"/>
    <lineage>
        <taxon>Eukaryota</taxon>
        <taxon>Metazoa</taxon>
        <taxon>Ecdysozoa</taxon>
        <taxon>Arthropoda</taxon>
        <taxon>Hexapoda</taxon>
        <taxon>Insecta</taxon>
        <taxon>Pterygota</taxon>
        <taxon>Neoptera</taxon>
        <taxon>Endopterygota</taxon>
        <taxon>Diptera</taxon>
        <taxon>Brachycera</taxon>
        <taxon>Muscomorpha</taxon>
        <taxon>Ephydroidea</taxon>
        <taxon>Drosophilidae</taxon>
        <taxon>Drosophila</taxon>
        <taxon>Sophophora</taxon>
    </lineage>
</organism>
<dbReference type="EMBL" id="CH954181">
    <property type="protein sequence ID" value="EDV49787.1"/>
    <property type="molecule type" value="Genomic_DNA"/>
</dbReference>
<feature type="compositionally biased region" description="Polar residues" evidence="1">
    <location>
        <begin position="52"/>
        <end position="84"/>
    </location>
</feature>
<sequence>MYSPTSPVTSRSGYLRGRKRINVHPISQLSKKPMSENNQKIPDVDPEDSSIDLESSKYSTEAKQSTELESQGTSTDSGLETSQHIGDESRHSPPRTAKDPF</sequence>
<dbReference type="OMA" id="TARCAYL"/>
<reference evidence="2 3" key="2">
    <citation type="journal article" date="2008" name="Bioinformatics">
        <title>Assembly reconciliation.</title>
        <authorList>
            <person name="Zimin A.V."/>
            <person name="Smith D.R."/>
            <person name="Sutton G."/>
            <person name="Yorke J.A."/>
        </authorList>
    </citation>
    <scope>NUCLEOTIDE SEQUENCE [LARGE SCALE GENOMIC DNA]</scope>
    <source>
        <strain evidence="2 3">TSC#14021-0224.01</strain>
    </source>
</reference>
<accession>B3NZS7</accession>